<dbReference type="AlphaFoldDB" id="A0A370FEF3"/>
<feature type="domain" description="EAL" evidence="1">
    <location>
        <begin position="20"/>
        <end position="274"/>
    </location>
</feature>
<dbReference type="CDD" id="cd01948">
    <property type="entry name" value="EAL"/>
    <property type="match status" value="1"/>
</dbReference>
<name>A0A370FEF3_9BURK</name>
<proteinExistence type="predicted"/>
<dbReference type="PANTHER" id="PTHR33121">
    <property type="entry name" value="CYCLIC DI-GMP PHOSPHODIESTERASE PDEF"/>
    <property type="match status" value="1"/>
</dbReference>
<dbReference type="InterPro" id="IPR035919">
    <property type="entry name" value="EAL_sf"/>
</dbReference>
<evidence type="ECO:0000259" key="1">
    <source>
        <dbReference type="PROSITE" id="PS50883"/>
    </source>
</evidence>
<dbReference type="Proteomes" id="UP000255265">
    <property type="component" value="Unassembled WGS sequence"/>
</dbReference>
<dbReference type="InterPro" id="IPR050706">
    <property type="entry name" value="Cyclic-di-GMP_PDE-like"/>
</dbReference>
<dbReference type="PROSITE" id="PS50883">
    <property type="entry name" value="EAL"/>
    <property type="match status" value="1"/>
</dbReference>
<sequence>MPDAFRHGLQSGRRRQVRPVGGWQADLAQALQREELEVHYQPKLHACDGRLSGVEALVRWHHPRVGWVPPEDLIAFCERHRLIVQLGRWVVRAVCRQLADWQRTEGLRIAASINLSPLQLDSPSLADYFDEQMREHGLQPDQLSFEITESWSLAASGAADDFFRVLRQRGFGLSIDDFGSGYSSLSRLWRVPANELKIDAYFVQNVAADPAVQIVVKAAVDLAHALGMRLVAEGVETQAQCEALVRLGCDELQGYVFSPALPPAQLSLWVRGRMRAADAPAPHGAAPSALIG</sequence>
<evidence type="ECO:0000313" key="3">
    <source>
        <dbReference type="Proteomes" id="UP000255265"/>
    </source>
</evidence>
<organism evidence="2 3">
    <name type="scientific">Pseudacidovorax intermedius</name>
    <dbReference type="NCBI Taxonomy" id="433924"/>
    <lineage>
        <taxon>Bacteria</taxon>
        <taxon>Pseudomonadati</taxon>
        <taxon>Pseudomonadota</taxon>
        <taxon>Betaproteobacteria</taxon>
        <taxon>Burkholderiales</taxon>
        <taxon>Comamonadaceae</taxon>
        <taxon>Pseudacidovorax</taxon>
    </lineage>
</organism>
<dbReference type="PANTHER" id="PTHR33121:SF71">
    <property type="entry name" value="OXYGEN SENSOR PROTEIN DOSP"/>
    <property type="match status" value="1"/>
</dbReference>
<dbReference type="GO" id="GO:0071111">
    <property type="term" value="F:cyclic-guanylate-specific phosphodiesterase activity"/>
    <property type="evidence" value="ECO:0007669"/>
    <property type="project" value="InterPro"/>
</dbReference>
<dbReference type="RefSeq" id="WP_017760110.1">
    <property type="nucleotide sequence ID" value="NZ_QQAV01000005.1"/>
</dbReference>
<dbReference type="Pfam" id="PF00563">
    <property type="entry name" value="EAL"/>
    <property type="match status" value="1"/>
</dbReference>
<evidence type="ECO:0000313" key="2">
    <source>
        <dbReference type="EMBL" id="RDI24124.1"/>
    </source>
</evidence>
<keyword evidence="3" id="KW-1185">Reference proteome</keyword>
<dbReference type="EMBL" id="QQAV01000005">
    <property type="protein sequence ID" value="RDI24124.1"/>
    <property type="molecule type" value="Genomic_DNA"/>
</dbReference>
<protein>
    <submittedName>
        <fullName evidence="2">EAL domain-containing protein (Putative c-di-GMP-specific phosphodiesterase class I)</fullName>
    </submittedName>
</protein>
<dbReference type="InterPro" id="IPR001633">
    <property type="entry name" value="EAL_dom"/>
</dbReference>
<comment type="caution">
    <text evidence="2">The sequence shown here is derived from an EMBL/GenBank/DDBJ whole genome shotgun (WGS) entry which is preliminary data.</text>
</comment>
<dbReference type="Gene3D" id="3.20.20.450">
    <property type="entry name" value="EAL domain"/>
    <property type="match status" value="1"/>
</dbReference>
<dbReference type="SMART" id="SM00052">
    <property type="entry name" value="EAL"/>
    <property type="match status" value="1"/>
</dbReference>
<dbReference type="SUPFAM" id="SSF141868">
    <property type="entry name" value="EAL domain-like"/>
    <property type="match status" value="1"/>
</dbReference>
<reference evidence="2 3" key="1">
    <citation type="submission" date="2018-07" db="EMBL/GenBank/DDBJ databases">
        <title>Genomic Encyclopedia of Type Strains, Phase IV (KMG-IV): sequencing the most valuable type-strain genomes for metagenomic binning, comparative biology and taxonomic classification.</title>
        <authorList>
            <person name="Goeker M."/>
        </authorList>
    </citation>
    <scope>NUCLEOTIDE SEQUENCE [LARGE SCALE GENOMIC DNA]</scope>
    <source>
        <strain evidence="2 3">DSM 21352</strain>
    </source>
</reference>
<accession>A0A370FEF3</accession>
<gene>
    <name evidence="2" type="ORF">DFR41_10539</name>
</gene>